<feature type="compositionally biased region" description="Polar residues" evidence="1">
    <location>
        <begin position="211"/>
        <end position="232"/>
    </location>
</feature>
<evidence type="ECO:0000313" key="3">
    <source>
        <dbReference type="Proteomes" id="UP000275394"/>
    </source>
</evidence>
<sequence>MSQQLIPFGLQPDSGRLLSIFDVNNGRDCGCVCPSCGQGMLARQGDRNTWSFAHDKDSPILAKRPCELSFDSVCRHYLYQYLARRRKPMKWLLPARPGRHQPKGVVLALSPSQRGFDFECRFEQYTLYLLIDYPGRRQAIATVGSHEAVLLIDIAGIKRRYLDSGGREVSLDAEIERLIVGDLGHKRWQALPQSLRHRQSVPPSSERRKQPSTVAVPQPSAVTPSTTPSRQPRATPFTVDALPQRMAALERDDKARRTVPSRIVGCNECGANFVSDRPMMGKGLKCDNCRSRPHNRPLQLPTD</sequence>
<dbReference type="OrthoDB" id="9134102at2"/>
<comment type="caution">
    <text evidence="2">The sequence shown here is derived from an EMBL/GenBank/DDBJ whole genome shotgun (WGS) entry which is preliminary data.</text>
</comment>
<dbReference type="EMBL" id="RKHR01000005">
    <property type="protein sequence ID" value="ROS00228.1"/>
    <property type="molecule type" value="Genomic_DNA"/>
</dbReference>
<evidence type="ECO:0008006" key="4">
    <source>
        <dbReference type="Google" id="ProtNLM"/>
    </source>
</evidence>
<evidence type="ECO:0000256" key="1">
    <source>
        <dbReference type="SAM" id="MobiDB-lite"/>
    </source>
</evidence>
<dbReference type="RefSeq" id="WP_123713202.1">
    <property type="nucleotide sequence ID" value="NZ_RKHR01000005.1"/>
</dbReference>
<protein>
    <recommendedName>
        <fullName evidence="4">Competence protein CoiA-like protein</fullName>
    </recommendedName>
</protein>
<gene>
    <name evidence="2" type="ORF">EDC56_2866</name>
</gene>
<keyword evidence="3" id="KW-1185">Reference proteome</keyword>
<reference evidence="2 3" key="1">
    <citation type="submission" date="2018-11" db="EMBL/GenBank/DDBJ databases">
        <title>Genomic Encyclopedia of Type Strains, Phase IV (KMG-IV): sequencing the most valuable type-strain genomes for metagenomic binning, comparative biology and taxonomic classification.</title>
        <authorList>
            <person name="Goeker M."/>
        </authorList>
    </citation>
    <scope>NUCLEOTIDE SEQUENCE [LARGE SCALE GENOMIC DNA]</scope>
    <source>
        <strain evidence="2 3">DSM 100316</strain>
    </source>
</reference>
<accession>A0A3N2DKC1</accession>
<name>A0A3N2DKC1_9GAMM</name>
<dbReference type="AlphaFoldDB" id="A0A3N2DKC1"/>
<feature type="region of interest" description="Disordered" evidence="1">
    <location>
        <begin position="193"/>
        <end position="237"/>
    </location>
</feature>
<evidence type="ECO:0000313" key="2">
    <source>
        <dbReference type="EMBL" id="ROS00228.1"/>
    </source>
</evidence>
<organism evidence="2 3">
    <name type="scientific">Sinobacterium caligoides</name>
    <dbReference type="NCBI Taxonomy" id="933926"/>
    <lineage>
        <taxon>Bacteria</taxon>
        <taxon>Pseudomonadati</taxon>
        <taxon>Pseudomonadota</taxon>
        <taxon>Gammaproteobacteria</taxon>
        <taxon>Cellvibrionales</taxon>
        <taxon>Spongiibacteraceae</taxon>
        <taxon>Sinobacterium</taxon>
    </lineage>
</organism>
<proteinExistence type="predicted"/>
<dbReference type="Proteomes" id="UP000275394">
    <property type="component" value="Unassembled WGS sequence"/>
</dbReference>